<proteinExistence type="predicted"/>
<name>A0A516SC28_9NEIS</name>
<dbReference type="InterPro" id="IPR001789">
    <property type="entry name" value="Sig_transdc_resp-reg_receiver"/>
</dbReference>
<dbReference type="AlphaFoldDB" id="A0A516SC28"/>
<feature type="domain" description="Response regulatory" evidence="4">
    <location>
        <begin position="248"/>
        <end position="364"/>
    </location>
</feature>
<evidence type="ECO:0000259" key="5">
    <source>
        <dbReference type="PROSITE" id="PS50887"/>
    </source>
</evidence>
<dbReference type="GO" id="GO:0000160">
    <property type="term" value="P:phosphorelay signal transduction system"/>
    <property type="evidence" value="ECO:0007669"/>
    <property type="project" value="InterPro"/>
</dbReference>
<sequence length="535" mass="59699">MFCPPAELQKKCEALDANWRAYRAAPRFEQFVEFAITVSSFAEFLHSKGLSGLHQIARDLEQQALSLFGDELSHPVPEHVFDELASRIAGLTARVAGYIENGSRPIEERRAGSQDSDPADDLAPPRRVWFIGDKSPAWRDLITQLGYFGVRVEVFGWQNVPNAQDEPAILMLDTLGLSATEASRRIKMIRARFSASNLLGLNIEADFSCLQAILGAGCDFCFVRATPQPAIMAKIVELNGGEEEAPYRVLVVEDSLTASKLVQRTLGENGIESLAIAQPREVLTTLKRYQPDLILMDMHMPDCTGVEAARVIRQHTEFLSIPIVYLSGETDVALQIEALRLGGDHFLTKPFNPVILNAIVKSKIERYRSLRRSMFHDSLTGLLNHTSSKQRLDTALNLAMAEQEPMAVAMIDIDHFKKVNDSYGHPVGDQVIRSLAWLLKQRLRKSDILGRYGGEEFLVALPGATLTQAFQILDRIRHDFSQIKHPFNETWFNTTFSSGVAQFPLISNGEALVKQADEALYEAKRAGRDRVVVRG</sequence>
<evidence type="ECO:0000313" key="6">
    <source>
        <dbReference type="EMBL" id="QDQ25705.1"/>
    </source>
</evidence>
<dbReference type="Pfam" id="PF00072">
    <property type="entry name" value="Response_reg"/>
    <property type="match status" value="1"/>
</dbReference>
<dbReference type="SMART" id="SM00448">
    <property type="entry name" value="REC"/>
    <property type="match status" value="1"/>
</dbReference>
<dbReference type="KEGG" id="cari:FNU76_04695"/>
<dbReference type="GO" id="GO:0052621">
    <property type="term" value="F:diguanylate cyclase activity"/>
    <property type="evidence" value="ECO:0007669"/>
    <property type="project" value="UniProtKB-EC"/>
</dbReference>
<dbReference type="NCBIfam" id="TIGR00254">
    <property type="entry name" value="GGDEF"/>
    <property type="match status" value="1"/>
</dbReference>
<evidence type="ECO:0000259" key="4">
    <source>
        <dbReference type="PROSITE" id="PS50110"/>
    </source>
</evidence>
<dbReference type="InterPro" id="IPR011006">
    <property type="entry name" value="CheY-like_superfamily"/>
</dbReference>
<dbReference type="CDD" id="cd01949">
    <property type="entry name" value="GGDEF"/>
    <property type="match status" value="1"/>
</dbReference>
<dbReference type="EC" id="2.7.7.65" evidence="1"/>
<evidence type="ECO:0000256" key="1">
    <source>
        <dbReference type="ARBA" id="ARBA00012528"/>
    </source>
</evidence>
<dbReference type="PROSITE" id="PS50887">
    <property type="entry name" value="GGDEF"/>
    <property type="match status" value="1"/>
</dbReference>
<dbReference type="SMART" id="SM00267">
    <property type="entry name" value="GGDEF"/>
    <property type="match status" value="1"/>
</dbReference>
<dbReference type="InterPro" id="IPR043128">
    <property type="entry name" value="Rev_trsase/Diguanyl_cyclase"/>
</dbReference>
<organism evidence="6 7">
    <name type="scientific">Chitinimonas arctica</name>
    <dbReference type="NCBI Taxonomy" id="2594795"/>
    <lineage>
        <taxon>Bacteria</taxon>
        <taxon>Pseudomonadati</taxon>
        <taxon>Pseudomonadota</taxon>
        <taxon>Betaproteobacteria</taxon>
        <taxon>Neisseriales</taxon>
        <taxon>Chitinibacteraceae</taxon>
        <taxon>Chitinimonas</taxon>
    </lineage>
</organism>
<keyword evidence="3" id="KW-0597">Phosphoprotein</keyword>
<dbReference type="PANTHER" id="PTHR45138">
    <property type="entry name" value="REGULATORY COMPONENTS OF SENSORY TRANSDUCTION SYSTEM"/>
    <property type="match status" value="1"/>
</dbReference>
<dbReference type="Pfam" id="PF00990">
    <property type="entry name" value="GGDEF"/>
    <property type="match status" value="1"/>
</dbReference>
<evidence type="ECO:0000313" key="7">
    <source>
        <dbReference type="Proteomes" id="UP000317550"/>
    </source>
</evidence>
<evidence type="ECO:0000256" key="3">
    <source>
        <dbReference type="PROSITE-ProRule" id="PRU00169"/>
    </source>
</evidence>
<protein>
    <recommendedName>
        <fullName evidence="1">diguanylate cyclase</fullName>
        <ecNumber evidence="1">2.7.7.65</ecNumber>
    </recommendedName>
</protein>
<dbReference type="FunFam" id="3.30.70.270:FF:000001">
    <property type="entry name" value="Diguanylate cyclase domain protein"/>
    <property type="match status" value="1"/>
</dbReference>
<dbReference type="RefSeq" id="WP_143856630.1">
    <property type="nucleotide sequence ID" value="NZ_CP041730.1"/>
</dbReference>
<dbReference type="GO" id="GO:1902201">
    <property type="term" value="P:negative regulation of bacterial-type flagellum-dependent cell motility"/>
    <property type="evidence" value="ECO:0007669"/>
    <property type="project" value="TreeGrafter"/>
</dbReference>
<dbReference type="Gene3D" id="3.40.50.2300">
    <property type="match status" value="1"/>
</dbReference>
<dbReference type="OrthoDB" id="23692at2"/>
<dbReference type="GO" id="GO:0043709">
    <property type="term" value="P:cell adhesion involved in single-species biofilm formation"/>
    <property type="evidence" value="ECO:0007669"/>
    <property type="project" value="TreeGrafter"/>
</dbReference>
<evidence type="ECO:0000256" key="2">
    <source>
        <dbReference type="ARBA" id="ARBA00034247"/>
    </source>
</evidence>
<gene>
    <name evidence="6" type="ORF">FNU76_04695</name>
</gene>
<dbReference type="GO" id="GO:0005886">
    <property type="term" value="C:plasma membrane"/>
    <property type="evidence" value="ECO:0007669"/>
    <property type="project" value="TreeGrafter"/>
</dbReference>
<dbReference type="InterPro" id="IPR029787">
    <property type="entry name" value="Nucleotide_cyclase"/>
</dbReference>
<reference evidence="7" key="1">
    <citation type="submission" date="2019-07" db="EMBL/GenBank/DDBJ databases">
        <title>Chitinimonas sp. nov., isolated from Ny-Alesund, arctica soil.</title>
        <authorList>
            <person name="Xu Q."/>
            <person name="Peng F."/>
        </authorList>
    </citation>
    <scope>NUCLEOTIDE SEQUENCE [LARGE SCALE GENOMIC DNA]</scope>
    <source>
        <strain evidence="7">R3-44</strain>
    </source>
</reference>
<feature type="modified residue" description="4-aspartylphosphate" evidence="3">
    <location>
        <position position="297"/>
    </location>
</feature>
<dbReference type="SUPFAM" id="SSF52172">
    <property type="entry name" value="CheY-like"/>
    <property type="match status" value="1"/>
</dbReference>
<comment type="catalytic activity">
    <reaction evidence="2">
        <text>2 GTP = 3',3'-c-di-GMP + 2 diphosphate</text>
        <dbReference type="Rhea" id="RHEA:24898"/>
        <dbReference type="ChEBI" id="CHEBI:33019"/>
        <dbReference type="ChEBI" id="CHEBI:37565"/>
        <dbReference type="ChEBI" id="CHEBI:58805"/>
        <dbReference type="EC" id="2.7.7.65"/>
    </reaction>
</comment>
<dbReference type="SUPFAM" id="SSF55073">
    <property type="entry name" value="Nucleotide cyclase"/>
    <property type="match status" value="1"/>
</dbReference>
<dbReference type="PANTHER" id="PTHR45138:SF9">
    <property type="entry name" value="DIGUANYLATE CYCLASE DGCM-RELATED"/>
    <property type="match status" value="1"/>
</dbReference>
<dbReference type="PROSITE" id="PS50110">
    <property type="entry name" value="RESPONSE_REGULATORY"/>
    <property type="match status" value="1"/>
</dbReference>
<dbReference type="InterPro" id="IPR050469">
    <property type="entry name" value="Diguanylate_Cyclase"/>
</dbReference>
<feature type="domain" description="GGDEF" evidence="5">
    <location>
        <begin position="404"/>
        <end position="535"/>
    </location>
</feature>
<dbReference type="InterPro" id="IPR000160">
    <property type="entry name" value="GGDEF_dom"/>
</dbReference>
<accession>A0A516SC28</accession>
<keyword evidence="7" id="KW-1185">Reference proteome</keyword>
<dbReference type="Proteomes" id="UP000317550">
    <property type="component" value="Chromosome"/>
</dbReference>
<dbReference type="EMBL" id="CP041730">
    <property type="protein sequence ID" value="QDQ25705.1"/>
    <property type="molecule type" value="Genomic_DNA"/>
</dbReference>
<dbReference type="Gene3D" id="3.30.70.270">
    <property type="match status" value="1"/>
</dbReference>